<keyword evidence="5" id="KW-0564">Palmitate</keyword>
<dbReference type="Pfam" id="PF03180">
    <property type="entry name" value="Lipoprotein_9"/>
    <property type="match status" value="1"/>
</dbReference>
<dbReference type="PROSITE" id="PS51257">
    <property type="entry name" value="PROKAR_LIPOPROTEIN"/>
    <property type="match status" value="1"/>
</dbReference>
<dbReference type="PANTHER" id="PTHR30429">
    <property type="entry name" value="D-METHIONINE-BINDING LIPOPROTEIN METQ"/>
    <property type="match status" value="1"/>
</dbReference>
<comment type="caution">
    <text evidence="8">The sequence shown here is derived from an EMBL/GenBank/DDBJ whole genome shotgun (WGS) entry which is preliminary data.</text>
</comment>
<evidence type="ECO:0000256" key="4">
    <source>
        <dbReference type="ARBA" id="ARBA00023136"/>
    </source>
</evidence>
<comment type="subcellular location">
    <subcellularLocation>
        <location evidence="1">Membrane</location>
        <topology evidence="1">Lipid-anchor</topology>
    </subcellularLocation>
</comment>
<dbReference type="PANTHER" id="PTHR30429:SF0">
    <property type="entry name" value="METHIONINE-BINDING LIPOPROTEIN METQ"/>
    <property type="match status" value="1"/>
</dbReference>
<evidence type="ECO:0000256" key="5">
    <source>
        <dbReference type="ARBA" id="ARBA00023139"/>
    </source>
</evidence>
<feature type="signal peptide" evidence="7">
    <location>
        <begin position="1"/>
        <end position="30"/>
    </location>
</feature>
<protein>
    <submittedName>
        <fullName evidence="8">D-methionine transport system substrate-binding protein</fullName>
    </submittedName>
</protein>
<feature type="chain" id="PRO_5046195249" evidence="7">
    <location>
        <begin position="31"/>
        <end position="304"/>
    </location>
</feature>
<reference evidence="8 9" key="1">
    <citation type="submission" date="2023-07" db="EMBL/GenBank/DDBJ databases">
        <title>Comparative genomics of wheat-associated soil bacteria to identify genetic determinants of phenazine resistance.</title>
        <authorList>
            <person name="Mouncey N."/>
        </authorList>
    </citation>
    <scope>NUCLEOTIDE SEQUENCE [LARGE SCALE GENOMIC DNA]</scope>
    <source>
        <strain evidence="8 9">W2I7</strain>
    </source>
</reference>
<name>A0ABU0PD41_9MICO</name>
<sequence>MNNSRAKNKILSAIGVLAAGALTLSMAACAGSEEPADTGADETKIVLGADDGTEEHWTILKDKLAEEGIELEVRTITDAVQLNQGVQDGELDVNLFQHLIFLSDFNVNSGGTLVPVGATAVYPLALYSEQYKSVEEIPEGATVALPNNPTNLARALLNLQRAGLLELEDGGDAFSTEADITSKKIEILPVDSNQTVTALKDGSAQAAIVNNTQAQKGGLGDDLIIFKEDLDNPELAPYINAFVVKEENKDDPRWEKLIEAYHSPEVEEAVTELNQGNLQFKGDWTAADLQKELTGLEDKLRAAK</sequence>
<evidence type="ECO:0000256" key="3">
    <source>
        <dbReference type="ARBA" id="ARBA00022729"/>
    </source>
</evidence>
<dbReference type="SUPFAM" id="SSF53850">
    <property type="entry name" value="Periplasmic binding protein-like II"/>
    <property type="match status" value="1"/>
</dbReference>
<dbReference type="Gene3D" id="3.40.190.10">
    <property type="entry name" value="Periplasmic binding protein-like II"/>
    <property type="match status" value="2"/>
</dbReference>
<gene>
    <name evidence="8" type="ORF">QFZ46_002704</name>
</gene>
<evidence type="ECO:0000313" key="9">
    <source>
        <dbReference type="Proteomes" id="UP001239085"/>
    </source>
</evidence>
<dbReference type="Proteomes" id="UP001239085">
    <property type="component" value="Unassembled WGS sequence"/>
</dbReference>
<evidence type="ECO:0000256" key="7">
    <source>
        <dbReference type="SAM" id="SignalP"/>
    </source>
</evidence>
<accession>A0ABU0PD41</accession>
<keyword evidence="9" id="KW-1185">Reference proteome</keyword>
<organism evidence="8 9">
    <name type="scientific">Microbacterium murale</name>
    <dbReference type="NCBI Taxonomy" id="1081040"/>
    <lineage>
        <taxon>Bacteria</taxon>
        <taxon>Bacillati</taxon>
        <taxon>Actinomycetota</taxon>
        <taxon>Actinomycetes</taxon>
        <taxon>Micrococcales</taxon>
        <taxon>Microbacteriaceae</taxon>
        <taxon>Microbacterium</taxon>
    </lineage>
</organism>
<evidence type="ECO:0000256" key="6">
    <source>
        <dbReference type="ARBA" id="ARBA00023288"/>
    </source>
</evidence>
<dbReference type="EMBL" id="JAUSXK010000001">
    <property type="protein sequence ID" value="MDQ0644544.1"/>
    <property type="molecule type" value="Genomic_DNA"/>
</dbReference>
<evidence type="ECO:0000256" key="2">
    <source>
        <dbReference type="ARBA" id="ARBA00008973"/>
    </source>
</evidence>
<evidence type="ECO:0000256" key="1">
    <source>
        <dbReference type="ARBA" id="ARBA00004635"/>
    </source>
</evidence>
<comment type="similarity">
    <text evidence="2">Belongs to the NlpA lipoprotein family.</text>
</comment>
<keyword evidence="6" id="KW-0449">Lipoprotein</keyword>
<dbReference type="InterPro" id="IPR004872">
    <property type="entry name" value="Lipoprotein_NlpA"/>
</dbReference>
<keyword evidence="3 7" id="KW-0732">Signal</keyword>
<keyword evidence="4" id="KW-0472">Membrane</keyword>
<evidence type="ECO:0000313" key="8">
    <source>
        <dbReference type="EMBL" id="MDQ0644544.1"/>
    </source>
</evidence>
<proteinExistence type="inferred from homology"/>
<dbReference type="RefSeq" id="WP_307362381.1">
    <property type="nucleotide sequence ID" value="NZ_JAUSXK010000001.1"/>
</dbReference>